<dbReference type="Proteomes" id="UP000694385">
    <property type="component" value="Unassembled WGS sequence"/>
</dbReference>
<dbReference type="GO" id="GO:0042826">
    <property type="term" value="F:histone deacetylase binding"/>
    <property type="evidence" value="ECO:0007669"/>
    <property type="project" value="Ensembl"/>
</dbReference>
<dbReference type="PROSITE" id="PS00107">
    <property type="entry name" value="PROTEIN_KINASE_ATP"/>
    <property type="match status" value="1"/>
</dbReference>
<keyword evidence="12" id="KW-0460">Magnesium</keyword>
<dbReference type="PANTHER" id="PTHR24346">
    <property type="entry name" value="MAP/MICROTUBULE AFFINITY-REGULATING KINASE"/>
    <property type="match status" value="1"/>
</dbReference>
<keyword evidence="4" id="KW-0963">Cytoplasm</keyword>
<evidence type="ECO:0000259" key="17">
    <source>
        <dbReference type="PROSITE" id="PS50011"/>
    </source>
</evidence>
<evidence type="ECO:0000256" key="9">
    <source>
        <dbReference type="ARBA" id="ARBA00022741"/>
    </source>
</evidence>
<keyword evidence="11 15" id="KW-0067">ATP-binding</keyword>
<dbReference type="GO" id="GO:0045721">
    <property type="term" value="P:negative regulation of gluconeogenesis"/>
    <property type="evidence" value="ECO:0007669"/>
    <property type="project" value="Ensembl"/>
</dbReference>
<feature type="binding site" evidence="15">
    <location>
        <position position="56"/>
    </location>
    <ligand>
        <name>ATP</name>
        <dbReference type="ChEBI" id="CHEBI:30616"/>
    </ligand>
</feature>
<dbReference type="PROSITE" id="PS50011">
    <property type="entry name" value="PROTEIN_KINASE_DOM"/>
    <property type="match status" value="1"/>
</dbReference>
<keyword evidence="6" id="KW-0597">Phosphoprotein</keyword>
<dbReference type="GeneTree" id="ENSGT00940000154989"/>
<dbReference type="OrthoDB" id="193931at2759"/>
<reference evidence="19" key="2">
    <citation type="submission" date="2025-09" db="UniProtKB">
        <authorList>
            <consortium name="Ensembl"/>
        </authorList>
    </citation>
    <scope>IDENTIFICATION</scope>
</reference>
<dbReference type="InterPro" id="IPR034672">
    <property type="entry name" value="SIK"/>
</dbReference>
<evidence type="ECO:0000259" key="18">
    <source>
        <dbReference type="PROSITE" id="PS50030"/>
    </source>
</evidence>
<keyword evidence="9 15" id="KW-0547">Nucleotide-binding</keyword>
<dbReference type="InterPro" id="IPR015940">
    <property type="entry name" value="UBA"/>
</dbReference>
<evidence type="ECO:0000256" key="6">
    <source>
        <dbReference type="ARBA" id="ARBA00022553"/>
    </source>
</evidence>
<feature type="compositionally biased region" description="Polar residues" evidence="16">
    <location>
        <begin position="625"/>
        <end position="638"/>
    </location>
</feature>
<dbReference type="CDD" id="cd14408">
    <property type="entry name" value="UBA_SIK1"/>
    <property type="match status" value="1"/>
</dbReference>
<gene>
    <name evidence="19" type="primary">Sik1</name>
</gene>
<name>A0A8C5P4L6_JACJA</name>
<dbReference type="GO" id="GO:0035556">
    <property type="term" value="P:intracellular signal transduction"/>
    <property type="evidence" value="ECO:0007669"/>
    <property type="project" value="Ensembl"/>
</dbReference>
<feature type="region of interest" description="Disordered" evidence="16">
    <location>
        <begin position="616"/>
        <end position="644"/>
    </location>
</feature>
<evidence type="ECO:0000256" key="4">
    <source>
        <dbReference type="ARBA" id="ARBA00022490"/>
    </source>
</evidence>
<dbReference type="GO" id="GO:0010868">
    <property type="term" value="P:negative regulation of triglyceride biosynthetic process"/>
    <property type="evidence" value="ECO:0007669"/>
    <property type="project" value="Ensembl"/>
</dbReference>
<dbReference type="GO" id="GO:0043276">
    <property type="term" value="P:anoikis"/>
    <property type="evidence" value="ECO:0007669"/>
    <property type="project" value="Ensembl"/>
</dbReference>
<feature type="domain" description="UBA" evidence="18">
    <location>
        <begin position="303"/>
        <end position="343"/>
    </location>
</feature>
<evidence type="ECO:0000256" key="8">
    <source>
        <dbReference type="ARBA" id="ARBA00022723"/>
    </source>
</evidence>
<dbReference type="GO" id="GO:0050321">
    <property type="term" value="F:tau-protein kinase activity"/>
    <property type="evidence" value="ECO:0007669"/>
    <property type="project" value="TreeGrafter"/>
</dbReference>
<comment type="cofactor">
    <cofactor evidence="1">
        <name>Mg(2+)</name>
        <dbReference type="ChEBI" id="CHEBI:18420"/>
    </cofactor>
</comment>
<evidence type="ECO:0000256" key="16">
    <source>
        <dbReference type="SAM" id="MobiDB-lite"/>
    </source>
</evidence>
<dbReference type="GO" id="GO:0007346">
    <property type="term" value="P:regulation of mitotic cell cycle"/>
    <property type="evidence" value="ECO:0007669"/>
    <property type="project" value="Ensembl"/>
</dbReference>
<dbReference type="CTD" id="150094"/>
<dbReference type="GO" id="GO:2000210">
    <property type="term" value="P:positive regulation of anoikis"/>
    <property type="evidence" value="ECO:0007669"/>
    <property type="project" value="Ensembl"/>
</dbReference>
<dbReference type="FunFam" id="3.30.200.20:FF:000003">
    <property type="entry name" value="Non-specific serine/threonine protein kinase"/>
    <property type="match status" value="1"/>
</dbReference>
<dbReference type="SUPFAM" id="SSF56112">
    <property type="entry name" value="Protein kinase-like (PK-like)"/>
    <property type="match status" value="1"/>
</dbReference>
<comment type="catalytic activity">
    <reaction evidence="14">
        <text>L-seryl-[protein] + ATP = O-phospho-L-seryl-[protein] + ADP + H(+)</text>
        <dbReference type="Rhea" id="RHEA:17989"/>
        <dbReference type="Rhea" id="RHEA-COMP:9863"/>
        <dbReference type="Rhea" id="RHEA-COMP:11604"/>
        <dbReference type="ChEBI" id="CHEBI:15378"/>
        <dbReference type="ChEBI" id="CHEBI:29999"/>
        <dbReference type="ChEBI" id="CHEBI:30616"/>
        <dbReference type="ChEBI" id="CHEBI:83421"/>
        <dbReference type="ChEBI" id="CHEBI:456216"/>
        <dbReference type="EC" id="2.7.11.1"/>
    </reaction>
</comment>
<dbReference type="SMART" id="SM00220">
    <property type="entry name" value="S_TKc"/>
    <property type="match status" value="1"/>
</dbReference>
<dbReference type="GO" id="GO:0008140">
    <property type="term" value="F:cAMP response element binding protein binding"/>
    <property type="evidence" value="ECO:0007669"/>
    <property type="project" value="Ensembl"/>
</dbReference>
<evidence type="ECO:0000256" key="10">
    <source>
        <dbReference type="ARBA" id="ARBA00022777"/>
    </source>
</evidence>
<evidence type="ECO:0000256" key="14">
    <source>
        <dbReference type="ARBA" id="ARBA00048679"/>
    </source>
</evidence>
<dbReference type="GO" id="GO:0000226">
    <property type="term" value="P:microtubule cytoskeleton organization"/>
    <property type="evidence" value="ECO:0007669"/>
    <property type="project" value="TreeGrafter"/>
</dbReference>
<reference evidence="19" key="1">
    <citation type="submission" date="2025-08" db="UniProtKB">
        <authorList>
            <consortium name="Ensembl"/>
        </authorList>
    </citation>
    <scope>IDENTIFICATION</scope>
</reference>
<comment type="subcellular location">
    <subcellularLocation>
        <location evidence="2">Cytoplasm</location>
    </subcellularLocation>
</comment>
<comment type="catalytic activity">
    <reaction evidence="13">
        <text>L-threonyl-[protein] + ATP = O-phospho-L-threonyl-[protein] + ADP + H(+)</text>
        <dbReference type="Rhea" id="RHEA:46608"/>
        <dbReference type="Rhea" id="RHEA-COMP:11060"/>
        <dbReference type="Rhea" id="RHEA-COMP:11605"/>
        <dbReference type="ChEBI" id="CHEBI:15378"/>
        <dbReference type="ChEBI" id="CHEBI:30013"/>
        <dbReference type="ChEBI" id="CHEBI:30616"/>
        <dbReference type="ChEBI" id="CHEBI:61977"/>
        <dbReference type="ChEBI" id="CHEBI:456216"/>
        <dbReference type="EC" id="2.7.11.1"/>
    </reaction>
</comment>
<keyword evidence="8" id="KW-0479">Metal-binding</keyword>
<dbReference type="GO" id="GO:0019901">
    <property type="term" value="F:protein kinase binding"/>
    <property type="evidence" value="ECO:0007669"/>
    <property type="project" value="Ensembl"/>
</dbReference>
<dbReference type="GO" id="GO:0043153">
    <property type="term" value="P:entrainment of circadian clock by photoperiod"/>
    <property type="evidence" value="ECO:0007669"/>
    <property type="project" value="Ensembl"/>
</dbReference>
<dbReference type="CDD" id="cd14071">
    <property type="entry name" value="STKc_SIK"/>
    <property type="match status" value="1"/>
</dbReference>
<dbReference type="GO" id="GO:0005524">
    <property type="term" value="F:ATP binding"/>
    <property type="evidence" value="ECO:0007669"/>
    <property type="project" value="UniProtKB-UniRule"/>
</dbReference>
<dbReference type="PROSITE" id="PS50030">
    <property type="entry name" value="UBA"/>
    <property type="match status" value="1"/>
</dbReference>
<proteinExistence type="predicted"/>
<dbReference type="Ensembl" id="ENSJJAT00000028262.1">
    <property type="protein sequence ID" value="ENSJJAP00000021706.1"/>
    <property type="gene ID" value="ENSJJAG00000021978.1"/>
</dbReference>
<evidence type="ECO:0000256" key="15">
    <source>
        <dbReference type="PROSITE-ProRule" id="PRU10141"/>
    </source>
</evidence>
<evidence type="ECO:0000313" key="19">
    <source>
        <dbReference type="Ensembl" id="ENSJJAP00000021706.1"/>
    </source>
</evidence>
<dbReference type="GO" id="GO:0000287">
    <property type="term" value="F:magnesium ion binding"/>
    <property type="evidence" value="ECO:0007669"/>
    <property type="project" value="Ensembl"/>
</dbReference>
<evidence type="ECO:0000256" key="11">
    <source>
        <dbReference type="ARBA" id="ARBA00022840"/>
    </source>
</evidence>
<evidence type="ECO:0000256" key="13">
    <source>
        <dbReference type="ARBA" id="ARBA00047899"/>
    </source>
</evidence>
<evidence type="ECO:0000256" key="3">
    <source>
        <dbReference type="ARBA" id="ARBA00012513"/>
    </source>
</evidence>
<evidence type="ECO:0000256" key="2">
    <source>
        <dbReference type="ARBA" id="ARBA00004496"/>
    </source>
</evidence>
<dbReference type="PROSITE" id="PS00108">
    <property type="entry name" value="PROTEIN_KINASE_ST"/>
    <property type="match status" value="1"/>
</dbReference>
<feature type="domain" description="Protein kinase" evidence="17">
    <location>
        <begin position="27"/>
        <end position="278"/>
    </location>
</feature>
<dbReference type="InterPro" id="IPR011009">
    <property type="entry name" value="Kinase-like_dom_sf"/>
</dbReference>
<keyword evidence="10" id="KW-0418">Kinase</keyword>
<evidence type="ECO:0000256" key="12">
    <source>
        <dbReference type="ARBA" id="ARBA00022842"/>
    </source>
</evidence>
<dbReference type="GeneID" id="101593390"/>
<keyword evidence="7" id="KW-0808">Transferase</keyword>
<dbReference type="GO" id="GO:0005737">
    <property type="term" value="C:cytoplasm"/>
    <property type="evidence" value="ECO:0007669"/>
    <property type="project" value="UniProtKB-SubCell"/>
</dbReference>
<organism evidence="19 20">
    <name type="scientific">Jaculus jaculus</name>
    <name type="common">Lesser Egyptian jerboa</name>
    <dbReference type="NCBI Taxonomy" id="51337"/>
    <lineage>
        <taxon>Eukaryota</taxon>
        <taxon>Metazoa</taxon>
        <taxon>Chordata</taxon>
        <taxon>Craniata</taxon>
        <taxon>Vertebrata</taxon>
        <taxon>Euteleostomi</taxon>
        <taxon>Mammalia</taxon>
        <taxon>Eutheria</taxon>
        <taxon>Euarchontoglires</taxon>
        <taxon>Glires</taxon>
        <taxon>Rodentia</taxon>
        <taxon>Myomorpha</taxon>
        <taxon>Dipodoidea</taxon>
        <taxon>Dipodidae</taxon>
        <taxon>Dipodinae</taxon>
        <taxon>Jaculus</taxon>
    </lineage>
</organism>
<dbReference type="InterPro" id="IPR008271">
    <property type="entry name" value="Ser/Thr_kinase_AS"/>
</dbReference>
<feature type="region of interest" description="Disordered" evidence="16">
    <location>
        <begin position="450"/>
        <end position="472"/>
    </location>
</feature>
<dbReference type="Gene3D" id="1.10.510.10">
    <property type="entry name" value="Transferase(Phosphotransferase) domain 1"/>
    <property type="match status" value="1"/>
</dbReference>
<dbReference type="EC" id="2.7.11.1" evidence="3"/>
<sequence length="772" mass="84289">MVIMSEFSAAPAGAGQGQQKPLRVGFYDVERTLGKGNFAVVKLARHRVTKTQVAIKIIDKTRLDSGNLEKIYREVQLMKLLNHPHIIKLYQVMETKDMLYIVTEFAKNGEMFDYLTSNGHLSENEARKKFWQILSAVEYCHNHHIVHRDLKTENLLLDSNMDIKLADFGFGNFYKSGEPLSTWCGSPPYAAPEVFEGKEYEGPQLDIWSLGVVLYVLVCGSLPFDGPNLPTLRQRVLEGRFRIPFFMSQDCEMLIRRMLVVDPAKRITIAQIRQHRWMQADPTLLQQGDPAFSMQGYTSNLGDYSEQVLGIMQALGIDRQRTVESLQNSSYNHFAAIYYLLLERLKEHRSTQPLARPVMPTRQPRPLSSDLSSLEAPQEVLPCDPFRPSLLCPQPQALAQSVLQAEMDCDLHSSLQPLLFSVDTNCNGVFRHRSVSPSSLLDTAISEEARQGPGLEEEQEAQEPLPGSSGRRHTLAEVSTHFSPLAPPCVVISSSASTSEGTSSDSCLPFSASERPGGLGSGLATPGLLGTCSPVRLASPFLGAQSATPVLQAQAGLGAAVLLPVSFQEGRRASDTSLTQGLKAFRQQLRKNARTKGFLGLNKIKGLARQVCQSSSRAPRGGLSSFHSPAQSSGLQGSTPGGREGRSLLEEVLHQQRLLQLQHHPTPPPSCQQAPQTPPTPYVLTTCDSLLSGLPLLPAPLLQATVSPVASAAQLLDAHLHISAGPMALPARPLPQCLTRLAPGCDPAGLPQGDCEMEDLTSGQRGTFVLVQ</sequence>
<dbReference type="GO" id="GO:0005634">
    <property type="term" value="C:nucleus"/>
    <property type="evidence" value="ECO:0007669"/>
    <property type="project" value="Ensembl"/>
</dbReference>
<evidence type="ECO:0000313" key="20">
    <source>
        <dbReference type="Proteomes" id="UP000694385"/>
    </source>
</evidence>
<evidence type="ECO:0000256" key="5">
    <source>
        <dbReference type="ARBA" id="ARBA00022527"/>
    </source>
</evidence>
<dbReference type="Pfam" id="PF23312">
    <property type="entry name" value="UBA_SIK3"/>
    <property type="match status" value="1"/>
</dbReference>
<dbReference type="GO" id="GO:0055007">
    <property type="term" value="P:cardiac muscle cell differentiation"/>
    <property type="evidence" value="ECO:0007669"/>
    <property type="project" value="Ensembl"/>
</dbReference>
<dbReference type="InterPro" id="IPR017441">
    <property type="entry name" value="Protein_kinase_ATP_BS"/>
</dbReference>
<dbReference type="InterPro" id="IPR057380">
    <property type="entry name" value="UBA_SIK1/2/3"/>
</dbReference>
<evidence type="ECO:0000256" key="7">
    <source>
        <dbReference type="ARBA" id="ARBA00022679"/>
    </source>
</evidence>
<accession>A0A8C5P4L6</accession>
<dbReference type="OMA" id="IAQIWQH"/>
<keyword evidence="20" id="KW-1185">Reference proteome</keyword>
<dbReference type="FunFam" id="1.10.510.10:FF:000154">
    <property type="entry name" value="Serine/threonine-protein kinase SIK2"/>
    <property type="match status" value="1"/>
</dbReference>
<keyword evidence="5" id="KW-0723">Serine/threonine-protein kinase</keyword>
<dbReference type="GO" id="GO:0010830">
    <property type="term" value="P:regulation of myotube differentiation"/>
    <property type="evidence" value="ECO:0007669"/>
    <property type="project" value="Ensembl"/>
</dbReference>
<evidence type="ECO:0000256" key="1">
    <source>
        <dbReference type="ARBA" id="ARBA00001946"/>
    </source>
</evidence>
<protein>
    <recommendedName>
        <fullName evidence="3">non-specific serine/threonine protein kinase</fullName>
        <ecNumber evidence="3">2.7.11.1</ecNumber>
    </recommendedName>
</protein>
<dbReference type="AlphaFoldDB" id="A0A8C5P4L6"/>
<dbReference type="InterPro" id="IPR000719">
    <property type="entry name" value="Prot_kinase_dom"/>
</dbReference>
<dbReference type="Pfam" id="PF00069">
    <property type="entry name" value="Pkinase"/>
    <property type="match status" value="1"/>
</dbReference>
<dbReference type="PANTHER" id="PTHR24346:SF47">
    <property type="entry name" value="SERINE_THREONINE-PROTEIN KINASE SIK2-RELATED"/>
    <property type="match status" value="1"/>
</dbReference>
<dbReference type="GO" id="GO:0071889">
    <property type="term" value="F:14-3-3 protein binding"/>
    <property type="evidence" value="ECO:0007669"/>
    <property type="project" value="Ensembl"/>
</dbReference>